<reference evidence="1 2" key="1">
    <citation type="journal article" date="2008" name="BMC Microbiol.">
        <title>Complete genome sequence of Treponema pallidum ssp. pallidum strain SS14 determined with oligonucleotide arrays.</title>
        <authorList>
            <person name="Matejkova P."/>
            <person name="Strouhal M."/>
            <person name="Smajs D."/>
            <person name="Norris S.J."/>
            <person name="Palzkill T."/>
            <person name="Petrosino J.F."/>
            <person name="Sodergren E."/>
            <person name="Norton J.E."/>
            <person name="Singh J."/>
            <person name="Richmond T.A."/>
            <person name="Molla M.N."/>
            <person name="Albert T.J."/>
            <person name="Weinstock G.M."/>
        </authorList>
    </citation>
    <scope>NUCLEOTIDE SEQUENCE [LARGE SCALE GENOMIC DNA]</scope>
    <source>
        <strain evidence="1 2">SS14</strain>
    </source>
</reference>
<name>A0A0H3BIP5_TREPS</name>
<dbReference type="KEGG" id="tpp:TPASS_0224"/>
<evidence type="ECO:0000313" key="2">
    <source>
        <dbReference type="Proteomes" id="UP000001202"/>
    </source>
</evidence>
<gene>
    <name evidence="1" type="ordered locus">TPASS_0224</name>
</gene>
<dbReference type="AlphaFoldDB" id="A0A0H3BIP5"/>
<dbReference type="EMBL" id="CP000805">
    <property type="protein sequence ID" value="ACD70650.1"/>
    <property type="molecule type" value="Genomic_DNA"/>
</dbReference>
<dbReference type="Proteomes" id="UP000001202">
    <property type="component" value="Chromosome"/>
</dbReference>
<protein>
    <submittedName>
        <fullName evidence="1">Uncharacterized protein</fullName>
    </submittedName>
</protein>
<proteinExistence type="predicted"/>
<sequence>MRISAGVLNFLKVDLFKGVRHACAPLVWDAYPLK</sequence>
<organism evidence="1 2">
    <name type="scientific">Treponema pallidum subsp. pallidum (strain SS14)</name>
    <dbReference type="NCBI Taxonomy" id="455434"/>
    <lineage>
        <taxon>Bacteria</taxon>
        <taxon>Pseudomonadati</taxon>
        <taxon>Spirochaetota</taxon>
        <taxon>Spirochaetia</taxon>
        <taxon>Spirochaetales</taxon>
        <taxon>Treponemataceae</taxon>
        <taxon>Treponema</taxon>
    </lineage>
</organism>
<evidence type="ECO:0000313" key="1">
    <source>
        <dbReference type="EMBL" id="ACD70650.1"/>
    </source>
</evidence>
<accession>A0A0H3BIP5</accession>